<proteinExistence type="predicted"/>
<protein>
    <submittedName>
        <fullName evidence="1">Uncharacterized protein</fullName>
    </submittedName>
</protein>
<sequence>MNNGNCDIYEKITIKLIDALRLENTNWLKSEVTQLLLVEPKLIPLLQSVSLASAASAIDSYFDKERCWSSQRVCAIVDNIISADESEHQSYTLLTFINAGLTIELAIQALAETKYDSNTVTKAQLSYLESIFYLNAESRKQYLAKGESGSSLSETVISKSLRPSTDLTKRKPV</sequence>
<accession>A0A4V5NMZ0</accession>
<name>A0A4V5NMZ0_9ALTE</name>
<gene>
    <name evidence="1" type="ORF">E5672_18780</name>
</gene>
<organism evidence="1 2">
    <name type="scientific">Alteromonas portus</name>
    <dbReference type="NCBI Taxonomy" id="2565549"/>
    <lineage>
        <taxon>Bacteria</taxon>
        <taxon>Pseudomonadati</taxon>
        <taxon>Pseudomonadota</taxon>
        <taxon>Gammaproteobacteria</taxon>
        <taxon>Alteromonadales</taxon>
        <taxon>Alteromonadaceae</taxon>
        <taxon>Alteromonas/Salinimonas group</taxon>
        <taxon>Alteromonas</taxon>
    </lineage>
</organism>
<dbReference type="AlphaFoldDB" id="A0A4V5NMZ0"/>
<reference evidence="1 2" key="1">
    <citation type="submission" date="2019-04" db="EMBL/GenBank/DDBJ databases">
        <title>Alteromonas portus sp. nov., an alginate lyase-excreting marine bacterium.</title>
        <authorList>
            <person name="Huang H."/>
            <person name="Mo K."/>
            <person name="Bao S."/>
        </authorList>
    </citation>
    <scope>NUCLEOTIDE SEQUENCE [LARGE SCALE GENOMIC DNA]</scope>
    <source>
        <strain evidence="1 2">HB161718</strain>
    </source>
</reference>
<dbReference type="Proteomes" id="UP000305471">
    <property type="component" value="Unassembled WGS sequence"/>
</dbReference>
<dbReference type="RefSeq" id="WP_136783725.1">
    <property type="nucleotide sequence ID" value="NZ_SWCO01000012.1"/>
</dbReference>
<dbReference type="OrthoDB" id="10017613at2"/>
<evidence type="ECO:0000313" key="1">
    <source>
        <dbReference type="EMBL" id="TKB00716.1"/>
    </source>
</evidence>
<keyword evidence="2" id="KW-1185">Reference proteome</keyword>
<dbReference type="EMBL" id="SWCO01000012">
    <property type="protein sequence ID" value="TKB00716.1"/>
    <property type="molecule type" value="Genomic_DNA"/>
</dbReference>
<evidence type="ECO:0000313" key="2">
    <source>
        <dbReference type="Proteomes" id="UP000305471"/>
    </source>
</evidence>
<comment type="caution">
    <text evidence="1">The sequence shown here is derived from an EMBL/GenBank/DDBJ whole genome shotgun (WGS) entry which is preliminary data.</text>
</comment>